<keyword evidence="8" id="KW-0496">Mitochondrion</keyword>
<keyword evidence="7" id="KW-1133">Transmembrane helix</keyword>
<keyword evidence="5" id="KW-1000">Mitochondrion outer membrane</keyword>
<proteinExistence type="inferred from homology"/>
<accession>A0A165KIJ6</accession>
<dbReference type="EMBL" id="KV429224">
    <property type="protein sequence ID" value="KZT63183.1"/>
    <property type="molecule type" value="Genomic_DNA"/>
</dbReference>
<evidence type="ECO:0000256" key="9">
    <source>
        <dbReference type="ARBA" id="ARBA00023136"/>
    </source>
</evidence>
<comment type="similarity">
    <text evidence="2">Belongs to the Tom7 family.</text>
</comment>
<dbReference type="Pfam" id="PF08038">
    <property type="entry name" value="Tom7"/>
    <property type="match status" value="1"/>
</dbReference>
<name>A0A165KIJ6_9APHY</name>
<evidence type="ECO:0000313" key="11">
    <source>
        <dbReference type="Proteomes" id="UP000076727"/>
    </source>
</evidence>
<dbReference type="GO" id="GO:0030150">
    <property type="term" value="P:protein import into mitochondrial matrix"/>
    <property type="evidence" value="ECO:0007669"/>
    <property type="project" value="InterPro"/>
</dbReference>
<evidence type="ECO:0000313" key="10">
    <source>
        <dbReference type="EMBL" id="KZT63183.1"/>
    </source>
</evidence>
<evidence type="ECO:0000256" key="7">
    <source>
        <dbReference type="ARBA" id="ARBA00022989"/>
    </source>
</evidence>
<evidence type="ECO:0000256" key="5">
    <source>
        <dbReference type="ARBA" id="ARBA00022787"/>
    </source>
</evidence>
<reference evidence="10 11" key="1">
    <citation type="journal article" date="2016" name="Mol. Biol. Evol.">
        <title>Comparative Genomics of Early-Diverging Mushroom-Forming Fungi Provides Insights into the Origins of Lignocellulose Decay Capabilities.</title>
        <authorList>
            <person name="Nagy L.G."/>
            <person name="Riley R."/>
            <person name="Tritt A."/>
            <person name="Adam C."/>
            <person name="Daum C."/>
            <person name="Floudas D."/>
            <person name="Sun H."/>
            <person name="Yadav J.S."/>
            <person name="Pangilinan J."/>
            <person name="Larsson K.H."/>
            <person name="Matsuura K."/>
            <person name="Barry K."/>
            <person name="Labutti K."/>
            <person name="Kuo R."/>
            <person name="Ohm R.A."/>
            <person name="Bhattacharya S.S."/>
            <person name="Shirouzu T."/>
            <person name="Yoshinaga Y."/>
            <person name="Martin F.M."/>
            <person name="Grigoriev I.V."/>
            <person name="Hibbett D.S."/>
        </authorList>
    </citation>
    <scope>NUCLEOTIDE SEQUENCE [LARGE SCALE GENOMIC DNA]</scope>
    <source>
        <strain evidence="10 11">L-15889</strain>
    </source>
</reference>
<comment type="subcellular location">
    <subcellularLocation>
        <location evidence="1">Mitochondrion outer membrane</location>
        <topology evidence="1">Single-pass membrane protein</topology>
    </subcellularLocation>
</comment>
<protein>
    <recommendedName>
        <fullName evidence="12">Tom7-domain-containing protein</fullName>
    </recommendedName>
</protein>
<evidence type="ECO:0000256" key="1">
    <source>
        <dbReference type="ARBA" id="ARBA00004572"/>
    </source>
</evidence>
<dbReference type="GO" id="GO:0005742">
    <property type="term" value="C:mitochondrial outer membrane translocase complex"/>
    <property type="evidence" value="ECO:0007669"/>
    <property type="project" value="InterPro"/>
</dbReference>
<organism evidence="10 11">
    <name type="scientific">Daedalea quercina L-15889</name>
    <dbReference type="NCBI Taxonomy" id="1314783"/>
    <lineage>
        <taxon>Eukaryota</taxon>
        <taxon>Fungi</taxon>
        <taxon>Dikarya</taxon>
        <taxon>Basidiomycota</taxon>
        <taxon>Agaricomycotina</taxon>
        <taxon>Agaricomycetes</taxon>
        <taxon>Polyporales</taxon>
        <taxon>Fomitopsis</taxon>
    </lineage>
</organism>
<evidence type="ECO:0000256" key="3">
    <source>
        <dbReference type="ARBA" id="ARBA00022448"/>
    </source>
</evidence>
<evidence type="ECO:0000256" key="4">
    <source>
        <dbReference type="ARBA" id="ARBA00022692"/>
    </source>
</evidence>
<keyword evidence="6" id="KW-0653">Protein transport</keyword>
<dbReference type="OrthoDB" id="284357at2759"/>
<evidence type="ECO:0000256" key="6">
    <source>
        <dbReference type="ARBA" id="ARBA00022927"/>
    </source>
</evidence>
<keyword evidence="9" id="KW-0472">Membrane</keyword>
<dbReference type="InterPro" id="IPR012621">
    <property type="entry name" value="Tom7"/>
</dbReference>
<keyword evidence="11" id="KW-1185">Reference proteome</keyword>
<evidence type="ECO:0000256" key="2">
    <source>
        <dbReference type="ARBA" id="ARBA00010917"/>
    </source>
</evidence>
<evidence type="ECO:0008006" key="12">
    <source>
        <dbReference type="Google" id="ProtNLM"/>
    </source>
</evidence>
<keyword evidence="4" id="KW-0812">Transmembrane</keyword>
<dbReference type="Proteomes" id="UP000076727">
    <property type="component" value="Unassembled WGS sequence"/>
</dbReference>
<gene>
    <name evidence="10" type="ORF">DAEQUDRAFT_680822</name>
</gene>
<sequence length="58" mass="6688">MPSEETKVSGAPSHAPLRSYSLSLLQERIIKAIELRRTIVHYGWIPFIIYISYTRSNP</sequence>
<keyword evidence="3" id="KW-0813">Transport</keyword>
<dbReference type="AlphaFoldDB" id="A0A165KIJ6"/>
<evidence type="ECO:0000256" key="8">
    <source>
        <dbReference type="ARBA" id="ARBA00023128"/>
    </source>
</evidence>